<evidence type="ECO:0000313" key="2">
    <source>
        <dbReference type="Proteomes" id="UP000299102"/>
    </source>
</evidence>
<sequence>MGVDSQPFRSSIREPLQIMCRVVSAGACNPGAAADRGRMVLGRDRRRTCKDKYWMSNACERRCQVSGRCGGTAERYRPLPLGPSSSRRLTTISLAIRVRAAAALVRHRCRSLGGCVYARRRSAYLPGAYVYSLVKAQQSLARLLAAFVNKSKGKTTIYNWFAEFKRDRVNPSDGFRGGRPSTAVNNKNIDAVRRVIKTDRHVTYHEIRTSVGISMSQKQSFLYKHLDMKKLC</sequence>
<dbReference type="EMBL" id="BGZK01000487">
    <property type="protein sequence ID" value="GBP46586.1"/>
    <property type="molecule type" value="Genomic_DNA"/>
</dbReference>
<organism evidence="1 2">
    <name type="scientific">Eumeta variegata</name>
    <name type="common">Bagworm moth</name>
    <name type="synonym">Eumeta japonica</name>
    <dbReference type="NCBI Taxonomy" id="151549"/>
    <lineage>
        <taxon>Eukaryota</taxon>
        <taxon>Metazoa</taxon>
        <taxon>Ecdysozoa</taxon>
        <taxon>Arthropoda</taxon>
        <taxon>Hexapoda</taxon>
        <taxon>Insecta</taxon>
        <taxon>Pterygota</taxon>
        <taxon>Neoptera</taxon>
        <taxon>Endopterygota</taxon>
        <taxon>Lepidoptera</taxon>
        <taxon>Glossata</taxon>
        <taxon>Ditrysia</taxon>
        <taxon>Tineoidea</taxon>
        <taxon>Psychidae</taxon>
        <taxon>Oiketicinae</taxon>
        <taxon>Eumeta</taxon>
    </lineage>
</organism>
<dbReference type="OrthoDB" id="10017160at2759"/>
<comment type="caution">
    <text evidence="1">The sequence shown here is derived from an EMBL/GenBank/DDBJ whole genome shotgun (WGS) entry which is preliminary data.</text>
</comment>
<dbReference type="Proteomes" id="UP000299102">
    <property type="component" value="Unassembled WGS sequence"/>
</dbReference>
<keyword evidence="2" id="KW-1185">Reference proteome</keyword>
<reference evidence="1 2" key="1">
    <citation type="journal article" date="2019" name="Commun. Biol.">
        <title>The bagworm genome reveals a unique fibroin gene that provides high tensile strength.</title>
        <authorList>
            <person name="Kono N."/>
            <person name="Nakamura H."/>
            <person name="Ohtoshi R."/>
            <person name="Tomita M."/>
            <person name="Numata K."/>
            <person name="Arakawa K."/>
        </authorList>
    </citation>
    <scope>NUCLEOTIDE SEQUENCE [LARGE SCALE GENOMIC DNA]</scope>
</reference>
<dbReference type="PANTHER" id="PTHR46060:SF1">
    <property type="entry name" value="MARINER MOS1 TRANSPOSASE-LIKE PROTEIN"/>
    <property type="match status" value="1"/>
</dbReference>
<gene>
    <name evidence="1" type="ORF">EVAR_95048_1</name>
</gene>
<proteinExistence type="predicted"/>
<evidence type="ECO:0000313" key="1">
    <source>
        <dbReference type="EMBL" id="GBP46586.1"/>
    </source>
</evidence>
<dbReference type="InterPro" id="IPR052709">
    <property type="entry name" value="Transposase-MT_Hybrid"/>
</dbReference>
<accession>A0A4C1W502</accession>
<dbReference type="AlphaFoldDB" id="A0A4C1W502"/>
<evidence type="ECO:0008006" key="3">
    <source>
        <dbReference type="Google" id="ProtNLM"/>
    </source>
</evidence>
<dbReference type="PANTHER" id="PTHR46060">
    <property type="entry name" value="MARINER MOS1 TRANSPOSASE-LIKE PROTEIN"/>
    <property type="match status" value="1"/>
</dbReference>
<protein>
    <recommendedName>
        <fullName evidence="3">Mos1 transposase HTH domain-containing protein</fullName>
    </recommendedName>
</protein>
<name>A0A4C1W502_EUMVA</name>